<accession>A0A3P5YF09</accession>
<name>A0A3P5YF09_BRACM</name>
<evidence type="ECO:0000313" key="2">
    <source>
        <dbReference type="EMBL" id="VDC62264.1"/>
    </source>
</evidence>
<proteinExistence type="predicted"/>
<protein>
    <submittedName>
        <fullName evidence="1">Uncharacterized protein</fullName>
    </submittedName>
</protein>
<organism evidence="2">
    <name type="scientific">Brassica campestris</name>
    <name type="common">Field mustard</name>
    <dbReference type="NCBI Taxonomy" id="3711"/>
    <lineage>
        <taxon>Eukaryota</taxon>
        <taxon>Viridiplantae</taxon>
        <taxon>Streptophyta</taxon>
        <taxon>Embryophyta</taxon>
        <taxon>Tracheophyta</taxon>
        <taxon>Spermatophyta</taxon>
        <taxon>Magnoliopsida</taxon>
        <taxon>eudicotyledons</taxon>
        <taxon>Gunneridae</taxon>
        <taxon>Pentapetalae</taxon>
        <taxon>rosids</taxon>
        <taxon>malvids</taxon>
        <taxon>Brassicales</taxon>
        <taxon>Brassicaceae</taxon>
        <taxon>Brassiceae</taxon>
        <taxon>Brassica</taxon>
    </lineage>
</organism>
<dbReference type="AlphaFoldDB" id="A0A3P5YF09"/>
<sequence length="120" mass="12624">MLSLEGPISVVKISVLPSSESASSEVVRGVALSPSFSFLGDTAWDFSASQCLWWSLGSIGSVVYISFAVCSGCSSDSLILRWFMMKQYKEVGVLGLPMKVSLEKGALVSVSVSSLCGVSS</sequence>
<dbReference type="Proteomes" id="UP000694005">
    <property type="component" value="Chromosome A09"/>
</dbReference>
<reference evidence="2" key="1">
    <citation type="submission" date="2018-11" db="EMBL/GenBank/DDBJ databases">
        <authorList>
            <consortium name="Genoscope - CEA"/>
            <person name="William W."/>
        </authorList>
    </citation>
    <scope>NUCLEOTIDE SEQUENCE</scope>
</reference>
<dbReference type="Gramene" id="A09p56300.2_BraZ1">
    <property type="protein sequence ID" value="A09p56300.2_BraZ1.CDS"/>
    <property type="gene ID" value="A09g56300.2_BraZ1"/>
</dbReference>
<dbReference type="EMBL" id="LR031568">
    <property type="protein sequence ID" value="VDC62264.1"/>
    <property type="molecule type" value="Genomic_DNA"/>
</dbReference>
<gene>
    <name evidence="2" type="ORF">BRAA09T39875Z</name>
    <name evidence="1" type="ORF">BRAPAZ1V2_A09P56300.2</name>
</gene>
<dbReference type="EMBL" id="LS974625">
    <property type="protein sequence ID" value="CAG7865163.1"/>
    <property type="molecule type" value="Genomic_DNA"/>
</dbReference>
<evidence type="ECO:0000313" key="1">
    <source>
        <dbReference type="EMBL" id="CAG7865163.1"/>
    </source>
</evidence>